<dbReference type="eggNOG" id="KOG2724">
    <property type="taxonomic scope" value="Eukaryota"/>
</dbReference>
<dbReference type="FunCoup" id="A8XHJ8">
    <property type="interactions" value="494"/>
</dbReference>
<dbReference type="Proteomes" id="UP000008549">
    <property type="component" value="Unassembled WGS sequence"/>
</dbReference>
<protein>
    <submittedName>
        <fullName evidence="3">Protein CBR-NPP-16</fullName>
    </submittedName>
</protein>
<dbReference type="Gene3D" id="2.30.29.30">
    <property type="entry name" value="Pleckstrin-homology domain (PH domain)/Phosphotyrosine-binding domain (PTB)"/>
    <property type="match status" value="1"/>
</dbReference>
<feature type="region of interest" description="Disordered" evidence="1">
    <location>
        <begin position="171"/>
        <end position="220"/>
    </location>
</feature>
<dbReference type="EMBL" id="HE601226">
    <property type="protein sequence ID" value="CAP32122.2"/>
    <property type="molecule type" value="Genomic_DNA"/>
</dbReference>
<feature type="region of interest" description="Disordered" evidence="1">
    <location>
        <begin position="335"/>
        <end position="355"/>
    </location>
</feature>
<evidence type="ECO:0000256" key="1">
    <source>
        <dbReference type="SAM" id="MobiDB-lite"/>
    </source>
</evidence>
<dbReference type="OMA" id="TTMMIRF"/>
<gene>
    <name evidence="5" type="primary">npp-16</name>
    <name evidence="3" type="synonym">Cbr-npp-16</name>
    <name evidence="5" type="ORF">CBG13313</name>
    <name evidence="3" type="ORF">CBG_13313</name>
</gene>
<evidence type="ECO:0000259" key="2">
    <source>
        <dbReference type="Pfam" id="PF00638"/>
    </source>
</evidence>
<evidence type="ECO:0000313" key="4">
    <source>
        <dbReference type="Proteomes" id="UP000008549"/>
    </source>
</evidence>
<dbReference type="GO" id="GO:0006606">
    <property type="term" value="P:protein import into nucleus"/>
    <property type="evidence" value="ECO:0000318"/>
    <property type="project" value="GO_Central"/>
</dbReference>
<dbReference type="CDD" id="cd13170">
    <property type="entry name" value="RanBD_NUP50"/>
    <property type="match status" value="1"/>
</dbReference>
<dbReference type="Pfam" id="PF00638">
    <property type="entry name" value="Ran_BP1"/>
    <property type="match status" value="1"/>
</dbReference>
<dbReference type="InParanoid" id="A8XHJ8"/>
<feature type="compositionally biased region" description="Basic and acidic residues" evidence="1">
    <location>
        <begin position="282"/>
        <end position="295"/>
    </location>
</feature>
<reference evidence="3 4" key="2">
    <citation type="journal article" date="2011" name="PLoS Genet.">
        <title>Caenorhabditis briggsae recombinant inbred line genotypes reveal inter-strain incompatibility and the evolution of recombination.</title>
        <authorList>
            <person name="Ross J.A."/>
            <person name="Koboldt D.C."/>
            <person name="Staisch J.E."/>
            <person name="Chamberlin H.M."/>
            <person name="Gupta B.P."/>
            <person name="Miller R.D."/>
            <person name="Baird S.E."/>
            <person name="Haag E.S."/>
        </authorList>
    </citation>
    <scope>NUCLEOTIDE SEQUENCE [LARGE SCALE GENOMIC DNA]</scope>
    <source>
        <strain evidence="3 4">AF16</strain>
    </source>
</reference>
<proteinExistence type="predicted"/>
<sequence>MTTAMEVPEAPLTSEQQMNVFRLRDKMTLLNAEFLKVLNGFFTEKSHYDFVSVTTFLTPSEVRFQSVTMESYMKHVKELKTMYKVDDDAVAAVNSGRTDVRKTEVKRDDAGEKPHQRKIAKAVRRNGNAGSAVRSTDSPKISNTTVFAASSPAAALSAPKFGDISVIAKDTPAPLSKSSEPPAPAAGTARKRAIRGGGPLGGSESIIFKSGNESQASTSTVTIPTTNIKFPEPSKDFWTKKDSSNTDGAALGNNDGSLFAFLGKDGDKSKEPSKFTGFSFGKKPESDTAKPDEPKTTVPLFGSTTSAETTVPLFGSTTSKNENVKTTGSLFGAISKSPETTSAGLKSSDTPATTSKPLVFGEQKDGDNAAAKPFSGLAFGASLFGSGAKQTTPSLSFGSGGTNTGSGGTTTTGSLFGGATTTGSLFGGFAGLAQKAQENQAKGEGGDDDEEYVPPKVETVEVEEPDAVISSKVAVFKFADKEYTKLGVGMLHVKDTDGKFSVLIRAATAIGTVWLNALCNKAMKATKVDDKGERIRLTCPVSASEMTTLMIRFGSADVAKKFVEKVEEVSK</sequence>
<evidence type="ECO:0000313" key="3">
    <source>
        <dbReference type="EMBL" id="CAP32122.2"/>
    </source>
</evidence>
<dbReference type="WormBase" id="CBG13313">
    <property type="protein sequence ID" value="CBP09293"/>
    <property type="gene ID" value="WBGene00034092"/>
    <property type="gene designation" value="Cbr-npp-16"/>
</dbReference>
<feature type="domain" description="RanBD1" evidence="2">
    <location>
        <begin position="463"/>
        <end position="569"/>
    </location>
</feature>
<dbReference type="FunFam" id="2.30.29.30:FF:000713">
    <property type="entry name" value="Nuclear Pore complex Protein"/>
    <property type="match status" value="1"/>
</dbReference>
<feature type="region of interest" description="Disordered" evidence="1">
    <location>
        <begin position="268"/>
        <end position="303"/>
    </location>
</feature>
<reference evidence="3 4" key="1">
    <citation type="journal article" date="2003" name="PLoS Biol.">
        <title>The genome sequence of Caenorhabditis briggsae: a platform for comparative genomics.</title>
        <authorList>
            <person name="Stein L.D."/>
            <person name="Bao Z."/>
            <person name="Blasiar D."/>
            <person name="Blumenthal T."/>
            <person name="Brent M.R."/>
            <person name="Chen N."/>
            <person name="Chinwalla A."/>
            <person name="Clarke L."/>
            <person name="Clee C."/>
            <person name="Coghlan A."/>
            <person name="Coulson A."/>
            <person name="D'Eustachio P."/>
            <person name="Fitch D.H."/>
            <person name="Fulton L.A."/>
            <person name="Fulton R.E."/>
            <person name="Griffiths-Jones S."/>
            <person name="Harris T.W."/>
            <person name="Hillier L.W."/>
            <person name="Kamath R."/>
            <person name="Kuwabara P.E."/>
            <person name="Mardis E.R."/>
            <person name="Marra M.A."/>
            <person name="Miner T.L."/>
            <person name="Minx P."/>
            <person name="Mullikin J.C."/>
            <person name="Plumb R.W."/>
            <person name="Rogers J."/>
            <person name="Schein J.E."/>
            <person name="Sohrmann M."/>
            <person name="Spieth J."/>
            <person name="Stajich J.E."/>
            <person name="Wei C."/>
            <person name="Willey D."/>
            <person name="Wilson R.K."/>
            <person name="Durbin R."/>
            <person name="Waterston R.H."/>
        </authorList>
    </citation>
    <scope>NUCLEOTIDE SEQUENCE [LARGE SCALE GENOMIC DNA]</scope>
    <source>
        <strain evidence="3 4">AF16</strain>
    </source>
</reference>
<keyword evidence="4" id="KW-1185">Reference proteome</keyword>
<dbReference type="GO" id="GO:1901990">
    <property type="term" value="P:regulation of mitotic cell cycle phase transition"/>
    <property type="evidence" value="ECO:0007669"/>
    <property type="project" value="EnsemblMetazoa"/>
</dbReference>
<dbReference type="InterPro" id="IPR000156">
    <property type="entry name" value="Ran_bind_dom"/>
</dbReference>
<dbReference type="STRING" id="6238.A8XHJ8"/>
<dbReference type="GO" id="GO:0005643">
    <property type="term" value="C:nuclear pore"/>
    <property type="evidence" value="ECO:0007669"/>
    <property type="project" value="EnsemblMetazoa"/>
</dbReference>
<evidence type="ECO:0000313" key="5">
    <source>
        <dbReference type="WormBase" id="CBG13313"/>
    </source>
</evidence>
<feature type="compositionally biased region" description="Polar residues" evidence="1">
    <location>
        <begin position="337"/>
        <end position="355"/>
    </location>
</feature>
<accession>A8XHJ8</accession>
<dbReference type="InterPro" id="IPR011993">
    <property type="entry name" value="PH-like_dom_sf"/>
</dbReference>
<dbReference type="AlphaFoldDB" id="A8XHJ8"/>
<organism evidence="3 4">
    <name type="scientific">Caenorhabditis briggsae</name>
    <dbReference type="NCBI Taxonomy" id="6238"/>
    <lineage>
        <taxon>Eukaryota</taxon>
        <taxon>Metazoa</taxon>
        <taxon>Ecdysozoa</taxon>
        <taxon>Nematoda</taxon>
        <taxon>Chromadorea</taxon>
        <taxon>Rhabditida</taxon>
        <taxon>Rhabditina</taxon>
        <taxon>Rhabditomorpha</taxon>
        <taxon>Rhabditoidea</taxon>
        <taxon>Rhabditidae</taxon>
        <taxon>Peloderinae</taxon>
        <taxon>Caenorhabditis</taxon>
    </lineage>
</organism>
<dbReference type="SUPFAM" id="SSF50729">
    <property type="entry name" value="PH domain-like"/>
    <property type="match status" value="1"/>
</dbReference>
<name>A8XHJ8_CAEBR</name>
<dbReference type="HOGENOM" id="CLU_548880_0_0_1"/>
<feature type="compositionally biased region" description="Polar residues" evidence="1">
    <location>
        <begin position="211"/>
        <end position="220"/>
    </location>
</feature>